<keyword evidence="6" id="KW-0443">Lipid metabolism</keyword>
<name>A0AAN9BEC0_9CAEN</name>
<evidence type="ECO:0000256" key="7">
    <source>
        <dbReference type="ARBA" id="ARBA00023136"/>
    </source>
</evidence>
<dbReference type="AlphaFoldDB" id="A0AAN9BEC0"/>
<dbReference type="PANTHER" id="PTHR21212">
    <property type="entry name" value="BERNARDINELLI-SEIP CONGENITAL LIPODYSTROPHY 2 HOMOLOG BSCL2 PROTEIN"/>
    <property type="match status" value="1"/>
</dbReference>
<dbReference type="PANTHER" id="PTHR21212:SF0">
    <property type="entry name" value="SEIPIN"/>
    <property type="match status" value="1"/>
</dbReference>
<evidence type="ECO:0000256" key="3">
    <source>
        <dbReference type="ARBA" id="ARBA00022692"/>
    </source>
</evidence>
<evidence type="ECO:0000256" key="2">
    <source>
        <dbReference type="ARBA" id="ARBA00022064"/>
    </source>
</evidence>
<dbReference type="CDD" id="cd23995">
    <property type="entry name" value="Seipin_BSCL2_like"/>
    <property type="match status" value="1"/>
</dbReference>
<dbReference type="GO" id="GO:0005789">
    <property type="term" value="C:endoplasmic reticulum membrane"/>
    <property type="evidence" value="ECO:0007669"/>
    <property type="project" value="UniProtKB-SubCell"/>
</dbReference>
<comment type="subcellular location">
    <subcellularLocation>
        <location evidence="1">Endoplasmic reticulum membrane</location>
        <topology evidence="1">Multi-pass membrane protein</topology>
    </subcellularLocation>
</comment>
<dbReference type="EMBL" id="JBAMIC010000008">
    <property type="protein sequence ID" value="KAK7103551.1"/>
    <property type="molecule type" value="Genomic_DNA"/>
</dbReference>
<evidence type="ECO:0000256" key="5">
    <source>
        <dbReference type="ARBA" id="ARBA00022989"/>
    </source>
</evidence>
<comment type="caution">
    <text evidence="10">The sequence shown here is derived from an EMBL/GenBank/DDBJ whole genome shotgun (WGS) entry which is preliminary data.</text>
</comment>
<evidence type="ECO:0000256" key="1">
    <source>
        <dbReference type="ARBA" id="ARBA00004477"/>
    </source>
</evidence>
<sequence length="332" mass="37402">MIVGMVKGQIRRLVYRFRNFTRSFLYGAKYAAKRVFVLFGLVVVILWISVLLYASFYHIYVPSASIVRPAYFKFRVCPSGVGMCSFPMANVTLCAENQAEVLGRGQQYNVMLKMSVPDSASNRDVGMFMVISRLYDRYGIIAQESSRAVSLKYQSDLLKTIQTLVLAPLYLTGLIAGFAEQTQSLTVELFEEYWDDFYQPAVGVLLEIHSRQLTFYTAQLQFHACYAGMRYYLFYYPLSSACFGILFNCLWVAAAFTLSWYKLGLELLEGPQVKAINGFSSEADDGAGFVQPFTMNVARRPTETVGGLPDSGDTKADTGQSTEDCQLRHRVK</sequence>
<proteinExistence type="predicted"/>
<feature type="transmembrane region" description="Helical" evidence="9">
    <location>
        <begin position="35"/>
        <end position="60"/>
    </location>
</feature>
<keyword evidence="7 9" id="KW-0472">Membrane</keyword>
<evidence type="ECO:0000256" key="8">
    <source>
        <dbReference type="SAM" id="MobiDB-lite"/>
    </source>
</evidence>
<accession>A0AAN9BEC0</accession>
<keyword evidence="4" id="KW-0256">Endoplasmic reticulum</keyword>
<reference evidence="10 11" key="1">
    <citation type="submission" date="2024-02" db="EMBL/GenBank/DDBJ databases">
        <title>Chromosome-scale genome assembly of the rough periwinkle Littorina saxatilis.</title>
        <authorList>
            <person name="De Jode A."/>
            <person name="Faria R."/>
            <person name="Formenti G."/>
            <person name="Sims Y."/>
            <person name="Smith T.P."/>
            <person name="Tracey A."/>
            <person name="Wood J.M.D."/>
            <person name="Zagrodzka Z.B."/>
            <person name="Johannesson K."/>
            <person name="Butlin R.K."/>
            <person name="Leder E.H."/>
        </authorList>
    </citation>
    <scope>NUCLEOTIDE SEQUENCE [LARGE SCALE GENOMIC DNA]</scope>
    <source>
        <strain evidence="10">Snail1</strain>
        <tissue evidence="10">Muscle</tissue>
    </source>
</reference>
<evidence type="ECO:0000313" key="10">
    <source>
        <dbReference type="EMBL" id="KAK7103551.1"/>
    </source>
</evidence>
<dbReference type="GO" id="GO:0140042">
    <property type="term" value="P:lipid droplet formation"/>
    <property type="evidence" value="ECO:0007669"/>
    <property type="project" value="UniProtKB-ARBA"/>
</dbReference>
<dbReference type="Proteomes" id="UP001374579">
    <property type="component" value="Unassembled WGS sequence"/>
</dbReference>
<evidence type="ECO:0000256" key="4">
    <source>
        <dbReference type="ARBA" id="ARBA00022824"/>
    </source>
</evidence>
<organism evidence="10 11">
    <name type="scientific">Littorina saxatilis</name>
    <dbReference type="NCBI Taxonomy" id="31220"/>
    <lineage>
        <taxon>Eukaryota</taxon>
        <taxon>Metazoa</taxon>
        <taxon>Spiralia</taxon>
        <taxon>Lophotrochozoa</taxon>
        <taxon>Mollusca</taxon>
        <taxon>Gastropoda</taxon>
        <taxon>Caenogastropoda</taxon>
        <taxon>Littorinimorpha</taxon>
        <taxon>Littorinoidea</taxon>
        <taxon>Littorinidae</taxon>
        <taxon>Littorina</taxon>
    </lineage>
</organism>
<dbReference type="InterPro" id="IPR009617">
    <property type="entry name" value="Seipin"/>
</dbReference>
<keyword evidence="3 9" id="KW-0812">Transmembrane</keyword>
<feature type="transmembrane region" description="Helical" evidence="9">
    <location>
        <begin position="234"/>
        <end position="258"/>
    </location>
</feature>
<gene>
    <name evidence="10" type="ORF">V1264_018424</name>
</gene>
<evidence type="ECO:0000256" key="6">
    <source>
        <dbReference type="ARBA" id="ARBA00023098"/>
    </source>
</evidence>
<evidence type="ECO:0000256" key="9">
    <source>
        <dbReference type="SAM" id="Phobius"/>
    </source>
</evidence>
<keyword evidence="11" id="KW-1185">Reference proteome</keyword>
<dbReference type="GO" id="GO:0006629">
    <property type="term" value="P:lipid metabolic process"/>
    <property type="evidence" value="ECO:0007669"/>
    <property type="project" value="UniProtKB-KW"/>
</dbReference>
<feature type="region of interest" description="Disordered" evidence="8">
    <location>
        <begin position="301"/>
        <end position="332"/>
    </location>
</feature>
<keyword evidence="5 9" id="KW-1133">Transmembrane helix</keyword>
<dbReference type="Pfam" id="PF06775">
    <property type="entry name" value="Seipin"/>
    <property type="match status" value="1"/>
</dbReference>
<evidence type="ECO:0000313" key="11">
    <source>
        <dbReference type="Proteomes" id="UP001374579"/>
    </source>
</evidence>
<protein>
    <recommendedName>
        <fullName evidence="2">Seipin</fullName>
    </recommendedName>
</protein>